<organism evidence="5 6">
    <name type="scientific">Ruania alba</name>
    <dbReference type="NCBI Taxonomy" id="648782"/>
    <lineage>
        <taxon>Bacteria</taxon>
        <taxon>Bacillati</taxon>
        <taxon>Actinomycetota</taxon>
        <taxon>Actinomycetes</taxon>
        <taxon>Micrococcales</taxon>
        <taxon>Ruaniaceae</taxon>
        <taxon>Ruania</taxon>
    </lineage>
</organism>
<dbReference type="Pfam" id="PF00251">
    <property type="entry name" value="Glyco_hydro_32N"/>
    <property type="match status" value="1"/>
</dbReference>
<dbReference type="PANTHER" id="PTHR35279">
    <property type="match status" value="1"/>
</dbReference>
<evidence type="ECO:0000256" key="2">
    <source>
        <dbReference type="ARBA" id="ARBA00022801"/>
    </source>
</evidence>
<dbReference type="EMBL" id="FNTX01000002">
    <property type="protein sequence ID" value="SEE70102.1"/>
    <property type="molecule type" value="Genomic_DNA"/>
</dbReference>
<evidence type="ECO:0000256" key="1">
    <source>
        <dbReference type="ARBA" id="ARBA00009902"/>
    </source>
</evidence>
<evidence type="ECO:0000313" key="5">
    <source>
        <dbReference type="EMBL" id="SEE70102.1"/>
    </source>
</evidence>
<name>A0A1H5KZ24_9MICO</name>
<dbReference type="InterPro" id="IPR023296">
    <property type="entry name" value="Glyco_hydro_beta-prop_sf"/>
</dbReference>
<dbReference type="InterPro" id="IPR013148">
    <property type="entry name" value="Glyco_hydro_32_N"/>
</dbReference>
<keyword evidence="3" id="KW-0326">Glycosidase</keyword>
<reference evidence="6" key="1">
    <citation type="submission" date="2016-10" db="EMBL/GenBank/DDBJ databases">
        <authorList>
            <person name="Varghese N."/>
            <person name="Submissions S."/>
        </authorList>
    </citation>
    <scope>NUCLEOTIDE SEQUENCE [LARGE SCALE GENOMIC DNA]</scope>
    <source>
        <strain evidence="6">DSM 21368</strain>
    </source>
</reference>
<comment type="similarity">
    <text evidence="1">Belongs to the glycosyl hydrolase 32 family.</text>
</comment>
<dbReference type="PANTHER" id="PTHR35279:SF1">
    <property type="entry name" value="ARABINANASE_LEVANSUCRASE_INVERTASE"/>
    <property type="match status" value="1"/>
</dbReference>
<dbReference type="OrthoDB" id="9759709at2"/>
<evidence type="ECO:0000259" key="4">
    <source>
        <dbReference type="Pfam" id="PF00251"/>
    </source>
</evidence>
<dbReference type="AlphaFoldDB" id="A0A1H5KZ24"/>
<evidence type="ECO:0000313" key="6">
    <source>
        <dbReference type="Proteomes" id="UP000199220"/>
    </source>
</evidence>
<sequence length="334" mass="37224">MTAPADCIRSVYPSERSQELVLAPTFQPGDWRSLGVDGPNPFRLNGRLGMTLVGWDGEGYQTGLSWREEAGWSEPQLVFGRDLGSVHRRHNAAISSVVRDLDLYGDGELIAVDGWYHASYGAYPKPGYEEGSAVIGFVRTRDLVTWEEIGGLMRCDDGAAWERGGLYKSWLIRHDEQWWLFYNAKDHETGSWVEQIGLAVSDDLVTWHRVSDQPLVSVGAAGSFDERFAANPYVLRAEDGTWLMFYYGLGFGGGAVDLLATSPDLYTWTKVDRPLLTPGQRGSVDDRHAHKPAVIADGDRLLHFYCAVRGLEEPVTVGEYAVDEMRGIGMAWSW</sequence>
<proteinExistence type="inferred from homology"/>
<keyword evidence="6" id="KW-1185">Reference proteome</keyword>
<dbReference type="Gene3D" id="2.115.10.20">
    <property type="entry name" value="Glycosyl hydrolase domain, family 43"/>
    <property type="match status" value="2"/>
</dbReference>
<keyword evidence="2 5" id="KW-0378">Hydrolase</keyword>
<protein>
    <submittedName>
        <fullName evidence="5">Glycosyl hydrolases family 32 N-terminal domain-containing protein</fullName>
    </submittedName>
</protein>
<dbReference type="STRING" id="648782.SAMN04488554_2528"/>
<dbReference type="Proteomes" id="UP000199220">
    <property type="component" value="Unassembled WGS sequence"/>
</dbReference>
<accession>A0A1H5KZ24</accession>
<dbReference type="GO" id="GO:0016798">
    <property type="term" value="F:hydrolase activity, acting on glycosyl bonds"/>
    <property type="evidence" value="ECO:0007669"/>
    <property type="project" value="UniProtKB-KW"/>
</dbReference>
<evidence type="ECO:0000256" key="3">
    <source>
        <dbReference type="ARBA" id="ARBA00023295"/>
    </source>
</evidence>
<dbReference type="SUPFAM" id="SSF75005">
    <property type="entry name" value="Arabinanase/levansucrase/invertase"/>
    <property type="match status" value="1"/>
</dbReference>
<gene>
    <name evidence="5" type="ORF">SAMN04488554_2528</name>
</gene>
<feature type="domain" description="Glycosyl hydrolase family 32 N-terminal" evidence="4">
    <location>
        <begin position="109"/>
        <end position="275"/>
    </location>
</feature>
<dbReference type="RefSeq" id="WP_089773474.1">
    <property type="nucleotide sequence ID" value="NZ_FNTX01000002.1"/>
</dbReference>